<feature type="region of interest" description="Disordered" evidence="1">
    <location>
        <begin position="358"/>
        <end position="392"/>
    </location>
</feature>
<feature type="compositionally biased region" description="Low complexity" evidence="1">
    <location>
        <begin position="481"/>
        <end position="491"/>
    </location>
</feature>
<dbReference type="OrthoDB" id="6270512at2759"/>
<reference evidence="4" key="1">
    <citation type="submission" date="2017-02" db="UniProtKB">
        <authorList>
            <consortium name="WormBaseParasite"/>
        </authorList>
    </citation>
    <scope>IDENTIFICATION</scope>
</reference>
<feature type="compositionally biased region" description="Polar residues" evidence="1">
    <location>
        <begin position="426"/>
        <end position="448"/>
    </location>
</feature>
<dbReference type="EMBL" id="UZAE01012220">
    <property type="protein sequence ID" value="VDO04068.1"/>
    <property type="molecule type" value="Genomic_DNA"/>
</dbReference>
<accession>A0A0R3TLR2</accession>
<dbReference type="WBParaSite" id="HNAJ_0000819901-mRNA-1">
    <property type="protein sequence ID" value="HNAJ_0000819901-mRNA-1"/>
    <property type="gene ID" value="HNAJ_0000819901"/>
</dbReference>
<evidence type="ECO:0000256" key="1">
    <source>
        <dbReference type="SAM" id="MobiDB-lite"/>
    </source>
</evidence>
<feature type="region of interest" description="Disordered" evidence="1">
    <location>
        <begin position="756"/>
        <end position="778"/>
    </location>
</feature>
<organism evidence="4">
    <name type="scientific">Rodentolepis nana</name>
    <name type="common">Dwarf tapeworm</name>
    <name type="synonym">Hymenolepis nana</name>
    <dbReference type="NCBI Taxonomy" id="102285"/>
    <lineage>
        <taxon>Eukaryota</taxon>
        <taxon>Metazoa</taxon>
        <taxon>Spiralia</taxon>
        <taxon>Lophotrochozoa</taxon>
        <taxon>Platyhelminthes</taxon>
        <taxon>Cestoda</taxon>
        <taxon>Eucestoda</taxon>
        <taxon>Cyclophyllidea</taxon>
        <taxon>Hymenolepididae</taxon>
        <taxon>Rodentolepis</taxon>
    </lineage>
</organism>
<feature type="region of interest" description="Disordered" evidence="1">
    <location>
        <begin position="477"/>
        <end position="496"/>
    </location>
</feature>
<protein>
    <submittedName>
        <fullName evidence="4">Myosin motor domain-containing protein</fullName>
    </submittedName>
</protein>
<feature type="compositionally biased region" description="Polar residues" evidence="1">
    <location>
        <begin position="358"/>
        <end position="377"/>
    </location>
</feature>
<feature type="region of interest" description="Disordered" evidence="1">
    <location>
        <begin position="796"/>
        <end position="823"/>
    </location>
</feature>
<feature type="compositionally biased region" description="Basic and acidic residues" evidence="1">
    <location>
        <begin position="596"/>
        <end position="619"/>
    </location>
</feature>
<dbReference type="AlphaFoldDB" id="A0A0R3TLR2"/>
<feature type="compositionally biased region" description="Polar residues" evidence="1">
    <location>
        <begin position="621"/>
        <end position="636"/>
    </location>
</feature>
<reference evidence="2 3" key="2">
    <citation type="submission" date="2018-11" db="EMBL/GenBank/DDBJ databases">
        <authorList>
            <consortium name="Pathogen Informatics"/>
        </authorList>
    </citation>
    <scope>NUCLEOTIDE SEQUENCE [LARGE SCALE GENOMIC DNA]</scope>
</reference>
<keyword evidence="3" id="KW-1185">Reference proteome</keyword>
<proteinExistence type="predicted"/>
<feature type="compositionally biased region" description="Basic and acidic residues" evidence="1">
    <location>
        <begin position="655"/>
        <end position="678"/>
    </location>
</feature>
<evidence type="ECO:0000313" key="2">
    <source>
        <dbReference type="EMBL" id="VDO04068.1"/>
    </source>
</evidence>
<feature type="region of interest" description="Disordered" evidence="1">
    <location>
        <begin position="422"/>
        <end position="448"/>
    </location>
</feature>
<dbReference type="Proteomes" id="UP000278807">
    <property type="component" value="Unassembled WGS sequence"/>
</dbReference>
<name>A0A0R3TLR2_RODNA</name>
<sequence>MLLRGLSRHFINQTFPSTECDFNKFAVMHYHGKEEYTLESVLPRLNPCQDKKVNKLLKSSNIAFLRDYNFMQNSNTTENFDEIIPHIVNANATFNLIRQVICYVFDDGRSSSPDNHPQSTCLPFLLPPLSGNLTSQRHLRVFQESGLLNFAVNNNAASGLTVMKSNEFLRQFSVLNHLQTDDTKDLKALARKLRMGGKLPYTTNTWKGLKALPLSRNYFNDCIVKIMEKCRLSTDLYFVSSDWVLLTLSAVNHLKLELMKRTMYSRRIQRWWRQRRQQRQMLQDISNFLITTSMTSTNANSNDYGVTTTLSDSIKNVIFPAVNDTRSTNAADCDAVHGPVYVVANTVLSNVPVPQSYSLPPQQISPQRVSPTSQKFNSKIKRPPPSSGIAWYEPRYQRPPAFPPVAPKPERVVSFVENSAPRYLSRNPSTSAPYNNEPQETNLRRSSSARAFDIQQQTTYIPDSSSTVLTASKDIRPLARSNSSNGGSNFNRENLGGVQRRIRRRVTEIPADLGARRPVSWHVGQMEAQVIAHMEKQKLLNGEVSPVLLRRRNSPAKVSADDQRRRSTASVFGKYQFADVKADATPQQSLSSTCRNGEEDGREKQGTRESRCRDTRRVTSEFPQSRSPYRMRSSNGIAAGLAASRSPPRSTKSPEAQREEFLRVQSEIKRGEYRRSRELTTSPPRQNSHLIRREMTPDIQQPSHSLSSHSTKTCYNSSLYGSIPDFRLFSSDEPNYPQTQPYFTRLEHAERMNGAVSKQSHGAPPNKILKPPHNPPRRRPVSTVFDGPLTPNIFPFNLPSRNHSPPREPIRPPRMTFSSSPMDGKVIIPVSGRKSSLPAMPISARLPVNAYDMDTHGLKSIGGGCIRNFCYD</sequence>
<feature type="compositionally biased region" description="Polar residues" evidence="1">
    <location>
        <begin position="585"/>
        <end position="595"/>
    </location>
</feature>
<feature type="compositionally biased region" description="Polar residues" evidence="1">
    <location>
        <begin position="679"/>
        <end position="689"/>
    </location>
</feature>
<evidence type="ECO:0000313" key="3">
    <source>
        <dbReference type="Proteomes" id="UP000278807"/>
    </source>
</evidence>
<gene>
    <name evidence="2" type="ORF">HNAJ_LOCUS8195</name>
</gene>
<evidence type="ECO:0000313" key="4">
    <source>
        <dbReference type="WBParaSite" id="HNAJ_0000819901-mRNA-1"/>
    </source>
</evidence>
<feature type="region of interest" description="Disordered" evidence="1">
    <location>
        <begin position="582"/>
        <end position="692"/>
    </location>
</feature>